<keyword evidence="2" id="KW-1185">Reference proteome</keyword>
<organism evidence="1 2">
    <name type="scientific">Aristaeella hokkaidonensis</name>
    <dbReference type="NCBI Taxonomy" id="3046382"/>
    <lineage>
        <taxon>Bacteria</taxon>
        <taxon>Bacillati</taxon>
        <taxon>Bacillota</taxon>
        <taxon>Clostridia</taxon>
        <taxon>Eubacteriales</taxon>
        <taxon>Aristaeellaceae</taxon>
        <taxon>Aristaeella</taxon>
    </lineage>
</organism>
<keyword evidence="1" id="KW-0808">Transferase</keyword>
<dbReference type="EMBL" id="CP068393">
    <property type="protein sequence ID" value="QUC67707.1"/>
    <property type="molecule type" value="Genomic_DNA"/>
</dbReference>
<evidence type="ECO:0000313" key="2">
    <source>
        <dbReference type="Proteomes" id="UP000682782"/>
    </source>
</evidence>
<gene>
    <name evidence="1" type="ORF">JYE49_03100</name>
</gene>
<accession>A0AC61MXL2</accession>
<dbReference type="Proteomes" id="UP000682782">
    <property type="component" value="Chromosome"/>
</dbReference>
<name>A0AC61MXL2_9FIRM</name>
<protein>
    <submittedName>
        <fullName evidence="1">Sensor histidine kinase</fullName>
    </submittedName>
</protein>
<sequence>MKLFLQYLRSKATILLLFACFAGIMAFSFTLYHLPTEAVLYPAALCAVLGLIALIIDYVRTLHMHKLISAIREMDTDLPEVRNVEAADYREIVRLLRERNREAHTRAATDMNAMMDYYTLWAHQIKTPIASMRLRLQQEDTAQARVLLADLGRIERYVSMVLTYLRLEGSSTDYVIRETDLDSILRPVFKQFAGEFISRKLKLDYTPINIKVLTDEKWLSFVVEQLLSNALKYTPKGSVSVYLEDPAVLCIRDTGIGIAPEDLPRVFERSYTGLTGRADKRASGLGLSLCKRVCDNLGHGITIESVPDQGTTVRVDLGTRKLNIE</sequence>
<keyword evidence="1" id="KW-0418">Kinase</keyword>
<proteinExistence type="predicted"/>
<evidence type="ECO:0000313" key="1">
    <source>
        <dbReference type="EMBL" id="QUC67707.1"/>
    </source>
</evidence>
<reference evidence="1" key="1">
    <citation type="submission" date="2021-01" db="EMBL/GenBank/DDBJ databases">
        <title>Complete genome sequence of Clostridiales bacterium R-7.</title>
        <authorList>
            <person name="Mahoney-Kurpe S.C."/>
            <person name="Palevich N."/>
            <person name="Koike S."/>
            <person name="Moon C.D."/>
            <person name="Attwood G.T."/>
        </authorList>
    </citation>
    <scope>NUCLEOTIDE SEQUENCE</scope>
    <source>
        <strain evidence="1">R-7</strain>
    </source>
</reference>